<gene>
    <name evidence="11" type="ORF">SAMN05216600_109125</name>
</gene>
<dbReference type="NCBIfam" id="TIGR00905">
    <property type="entry name" value="2A0302"/>
    <property type="match status" value="1"/>
</dbReference>
<reference evidence="11 12" key="1">
    <citation type="submission" date="2016-10" db="EMBL/GenBank/DDBJ databases">
        <authorList>
            <person name="Varghese N."/>
            <person name="Submissions S."/>
        </authorList>
    </citation>
    <scope>NUCLEOTIDE SEQUENCE [LARGE SCALE GENOMIC DNA]</scope>
    <source>
        <strain evidence="11 12">CIP 109853</strain>
    </source>
</reference>
<dbReference type="PANTHER" id="PTHR42770">
    <property type="entry name" value="AMINO ACID TRANSPORTER-RELATED"/>
    <property type="match status" value="1"/>
</dbReference>
<feature type="transmembrane region" description="Helical" evidence="10">
    <location>
        <begin position="111"/>
        <end position="132"/>
    </location>
</feature>
<comment type="caution">
    <text evidence="11">The sequence shown here is derived from an EMBL/GenBank/DDBJ whole genome shotgun (WGS) entry which is preliminary data.</text>
</comment>
<dbReference type="Pfam" id="PF13520">
    <property type="entry name" value="AA_permease_2"/>
    <property type="match status" value="1"/>
</dbReference>
<feature type="transmembrane region" description="Helical" evidence="10">
    <location>
        <begin position="342"/>
        <end position="368"/>
    </location>
</feature>
<evidence type="ECO:0000313" key="11">
    <source>
        <dbReference type="EMBL" id="SEQ75093.1"/>
    </source>
</evidence>
<keyword evidence="5 10" id="KW-0812">Transmembrane</keyword>
<feature type="transmembrane region" description="Helical" evidence="10">
    <location>
        <begin position="186"/>
        <end position="208"/>
    </location>
</feature>
<dbReference type="NCBIfam" id="TIGR03810">
    <property type="entry name" value="arg_ornith_anti"/>
    <property type="match status" value="1"/>
</dbReference>
<accession>A0ABY1BFR9</accession>
<sequence>MVALVVGSIIGSGIFGLPQNMAAGAGAGAIVIGWTITGIGMLLLVRVYQTLSRRKPELDNGVYAYARALSGEYVGFNSAWGYWVSAWIGNVGYLVAAFGALGYFFPVFGSGNSPAAIAGASIVLWVIHLLVLRGIQGAAVLNAVVTLAKIVPLLLFIALVAMAFQIDTFSLDFWGNAELGSVLDQVKSTMLVTVWVFIGIEGASVYSARARKREDVGRATVIGFLICLFLLMAVSLLSLGVFNQATLAGLKNPSMAGVLESAVGTWGAVLIYVGLIVSVGGGFLAWMLLAAESLFTPASGGVMPKWLGQPNAKGVPANALWLTNGMVQLFLILTLFSKASYLALISLSTAMILLPYLFSAAYGLLLAWRGEGAKAVRQHAEMLVAALATLYCVWLLYAAGFKYLLLSALLYAPGVVLYAWAKRQRQEQVFTPWEWAVLAALILLAGLAATLLALGRLGL</sequence>
<protein>
    <recommendedName>
        <fullName evidence="9">Arginine-ornithine antiporter</fullName>
    </recommendedName>
</protein>
<organism evidence="11 12">
    <name type="scientific">Pseudomonas cuatrocienegasensis</name>
    <dbReference type="NCBI Taxonomy" id="543360"/>
    <lineage>
        <taxon>Bacteria</taxon>
        <taxon>Pseudomonadati</taxon>
        <taxon>Pseudomonadota</taxon>
        <taxon>Gammaproteobacteria</taxon>
        <taxon>Pseudomonadales</taxon>
        <taxon>Pseudomonadaceae</taxon>
        <taxon>Pseudomonas</taxon>
    </lineage>
</organism>
<proteinExistence type="inferred from homology"/>
<keyword evidence="3" id="KW-0813">Transport</keyword>
<comment type="similarity">
    <text evidence="2">Belongs to the amino acid-polyamine-organocation (APC) superfamily. Basic amino acid/polyamine antiporter (APA) (TC 2.A.3.2) family.</text>
</comment>
<dbReference type="InterPro" id="IPR002293">
    <property type="entry name" value="AA/rel_permease1"/>
</dbReference>
<evidence type="ECO:0000256" key="1">
    <source>
        <dbReference type="ARBA" id="ARBA00004651"/>
    </source>
</evidence>
<dbReference type="InterPro" id="IPR022461">
    <property type="entry name" value="Arg/Orn_antiprt_ArcD"/>
</dbReference>
<evidence type="ECO:0000256" key="6">
    <source>
        <dbReference type="ARBA" id="ARBA00022970"/>
    </source>
</evidence>
<dbReference type="InterPro" id="IPR050367">
    <property type="entry name" value="APC_superfamily"/>
</dbReference>
<evidence type="ECO:0000313" key="12">
    <source>
        <dbReference type="Proteomes" id="UP000198512"/>
    </source>
</evidence>
<feature type="transmembrane region" description="Helical" evidence="10">
    <location>
        <begin position="220"/>
        <end position="242"/>
    </location>
</feature>
<keyword evidence="4" id="KW-1003">Cell membrane</keyword>
<keyword evidence="6" id="KW-0029">Amino-acid transport</keyword>
<feature type="transmembrane region" description="Helical" evidence="10">
    <location>
        <begin position="403"/>
        <end position="421"/>
    </location>
</feature>
<feature type="transmembrane region" description="Helical" evidence="10">
    <location>
        <begin position="433"/>
        <end position="454"/>
    </location>
</feature>
<keyword evidence="7 10" id="KW-1133">Transmembrane helix</keyword>
<keyword evidence="8 10" id="KW-0472">Membrane</keyword>
<dbReference type="Proteomes" id="UP000198512">
    <property type="component" value="Unassembled WGS sequence"/>
</dbReference>
<evidence type="ECO:0000256" key="9">
    <source>
        <dbReference type="NCBIfam" id="TIGR03810"/>
    </source>
</evidence>
<feature type="transmembrane region" description="Helical" evidence="10">
    <location>
        <begin position="262"/>
        <end position="295"/>
    </location>
</feature>
<dbReference type="InterPro" id="IPR004754">
    <property type="entry name" value="Amino_acid_antiprt"/>
</dbReference>
<keyword evidence="12" id="KW-1185">Reference proteome</keyword>
<feature type="transmembrane region" description="Helical" evidence="10">
    <location>
        <begin position="26"/>
        <end position="45"/>
    </location>
</feature>
<evidence type="ECO:0000256" key="4">
    <source>
        <dbReference type="ARBA" id="ARBA00022475"/>
    </source>
</evidence>
<dbReference type="Gene3D" id="1.20.1740.10">
    <property type="entry name" value="Amino acid/polyamine transporter I"/>
    <property type="match status" value="1"/>
</dbReference>
<evidence type="ECO:0000256" key="5">
    <source>
        <dbReference type="ARBA" id="ARBA00022692"/>
    </source>
</evidence>
<name>A0ABY1BFR9_9PSED</name>
<feature type="transmembrane region" description="Helical" evidence="10">
    <location>
        <begin position="380"/>
        <end position="397"/>
    </location>
</feature>
<dbReference type="EMBL" id="FOFP01000009">
    <property type="protein sequence ID" value="SEQ75093.1"/>
    <property type="molecule type" value="Genomic_DNA"/>
</dbReference>
<evidence type="ECO:0000256" key="7">
    <source>
        <dbReference type="ARBA" id="ARBA00022989"/>
    </source>
</evidence>
<dbReference type="PIRSF" id="PIRSF006060">
    <property type="entry name" value="AA_transporter"/>
    <property type="match status" value="1"/>
</dbReference>
<feature type="transmembrane region" description="Helical" evidence="10">
    <location>
        <begin position="315"/>
        <end position="336"/>
    </location>
</feature>
<feature type="transmembrane region" description="Helical" evidence="10">
    <location>
        <begin position="139"/>
        <end position="166"/>
    </location>
</feature>
<evidence type="ECO:0000256" key="8">
    <source>
        <dbReference type="ARBA" id="ARBA00023136"/>
    </source>
</evidence>
<comment type="subcellular location">
    <subcellularLocation>
        <location evidence="1">Cell membrane</location>
        <topology evidence="1">Multi-pass membrane protein</topology>
    </subcellularLocation>
</comment>
<dbReference type="PANTHER" id="PTHR42770:SF4">
    <property type="entry name" value="ARGININE_ORNITHINE ANTIPORTER-RELATED"/>
    <property type="match status" value="1"/>
</dbReference>
<evidence type="ECO:0000256" key="2">
    <source>
        <dbReference type="ARBA" id="ARBA00008220"/>
    </source>
</evidence>
<feature type="transmembrane region" description="Helical" evidence="10">
    <location>
        <begin position="80"/>
        <end position="105"/>
    </location>
</feature>
<evidence type="ECO:0000256" key="3">
    <source>
        <dbReference type="ARBA" id="ARBA00022448"/>
    </source>
</evidence>
<evidence type="ECO:0000256" key="10">
    <source>
        <dbReference type="SAM" id="Phobius"/>
    </source>
</evidence>